<proteinExistence type="predicted"/>
<evidence type="ECO:0000313" key="3">
    <source>
        <dbReference type="Proteomes" id="UP001328733"/>
    </source>
</evidence>
<accession>A0AAW9QJA7</accession>
<sequence length="274" mass="29738">MRLFNTKKGNVPAEVNIPKARPLLKGSSGNVLTVFVLATLGLQGLLFLQTTFNTIWIAKLARRPAPTLVELVDGRSIRVGVESSLYRSPRAIQTFVGQIATMLFGASGQLEDTSALKSPLKPVPDPGIELSGNGFRGKRKVTTAAWEASFALSEDFRGAFLSKLAEITPAGVFGGNTQMVLVIDHLSEPEAIELGQWKLTMIANLYTFTGGDRIGEAVPVNKDIYVRAVHVTPDPLPESATAIRRAVYNARATGLEIYRFGDLSVDRESPEEKK</sequence>
<dbReference type="EMBL" id="JBAFSM010000020">
    <property type="protein sequence ID" value="MEG3437880.1"/>
    <property type="molecule type" value="Genomic_DNA"/>
</dbReference>
<keyword evidence="1" id="KW-1133">Transmembrane helix</keyword>
<reference evidence="2 3" key="1">
    <citation type="submission" date="2024-01" db="EMBL/GenBank/DDBJ databases">
        <title>Genomic insights into the taxonomy and metabolism of the cyanobacterium Pannus brasiliensis CCIBt3594.</title>
        <authorList>
            <person name="Machado M."/>
            <person name="Botero N.B."/>
            <person name="Andreote A.P.D."/>
            <person name="Feitosa A.M.T."/>
            <person name="Popin R."/>
            <person name="Sivonen K."/>
            <person name="Fiore M.F."/>
        </authorList>
    </citation>
    <scope>NUCLEOTIDE SEQUENCE [LARGE SCALE GENOMIC DNA]</scope>
    <source>
        <strain evidence="2 3">CCIBt3594</strain>
    </source>
</reference>
<keyword evidence="1" id="KW-0812">Transmembrane</keyword>
<evidence type="ECO:0000256" key="1">
    <source>
        <dbReference type="SAM" id="Phobius"/>
    </source>
</evidence>
<keyword evidence="1" id="KW-0472">Membrane</keyword>
<gene>
    <name evidence="2" type="ORF">V0288_12200</name>
</gene>
<dbReference type="RefSeq" id="WP_332865358.1">
    <property type="nucleotide sequence ID" value="NZ_JBAFSM010000020.1"/>
</dbReference>
<dbReference type="AlphaFoldDB" id="A0AAW9QJA7"/>
<organism evidence="2 3">
    <name type="scientific">Pannus brasiliensis CCIBt3594</name>
    <dbReference type="NCBI Taxonomy" id="1427578"/>
    <lineage>
        <taxon>Bacteria</taxon>
        <taxon>Bacillati</taxon>
        <taxon>Cyanobacteriota</taxon>
        <taxon>Cyanophyceae</taxon>
        <taxon>Oscillatoriophycideae</taxon>
        <taxon>Chroococcales</taxon>
        <taxon>Microcystaceae</taxon>
        <taxon>Pannus</taxon>
    </lineage>
</organism>
<protein>
    <submittedName>
        <fullName evidence="2">Uncharacterized protein</fullName>
    </submittedName>
</protein>
<evidence type="ECO:0000313" key="2">
    <source>
        <dbReference type="EMBL" id="MEG3437880.1"/>
    </source>
</evidence>
<keyword evidence="3" id="KW-1185">Reference proteome</keyword>
<feature type="transmembrane region" description="Helical" evidence="1">
    <location>
        <begin position="29"/>
        <end position="48"/>
    </location>
</feature>
<dbReference type="Proteomes" id="UP001328733">
    <property type="component" value="Unassembled WGS sequence"/>
</dbReference>
<name>A0AAW9QJA7_9CHRO</name>
<comment type="caution">
    <text evidence="2">The sequence shown here is derived from an EMBL/GenBank/DDBJ whole genome shotgun (WGS) entry which is preliminary data.</text>
</comment>